<dbReference type="PANTHER" id="PTHR43638:SF3">
    <property type="entry name" value="ALDEHYDE REDUCTASE"/>
    <property type="match status" value="1"/>
</dbReference>
<sequence>MSAESARTVALPSGEEIAALGQGTWYLGQDPARREQEIAALRLGVDLGMTVVDTAEMYGDGAAEESRLRPSRPRASGPKRPAV</sequence>
<dbReference type="STRING" id="1963.AQJ27_35995"/>
<comment type="caution">
    <text evidence="3">The sequence shown here is derived from an EMBL/GenBank/DDBJ whole genome shotgun (WGS) entry which is preliminary data.</text>
</comment>
<dbReference type="InterPro" id="IPR036812">
    <property type="entry name" value="NAD(P)_OxRdtase_dom_sf"/>
</dbReference>
<dbReference type="AlphaFoldDB" id="A0A250VRN4"/>
<dbReference type="PANTHER" id="PTHR43638">
    <property type="entry name" value="OXIDOREDUCTASE, ALDO/KETO REDUCTASE FAMILY PROTEIN"/>
    <property type="match status" value="1"/>
</dbReference>
<organism evidence="3 4">
    <name type="scientific">Streptomyces olivochromogenes</name>
    <dbReference type="NCBI Taxonomy" id="1963"/>
    <lineage>
        <taxon>Bacteria</taxon>
        <taxon>Bacillati</taxon>
        <taxon>Actinomycetota</taxon>
        <taxon>Actinomycetes</taxon>
        <taxon>Kitasatosporales</taxon>
        <taxon>Streptomycetaceae</taxon>
        <taxon>Streptomyces</taxon>
    </lineage>
</organism>
<evidence type="ECO:0000256" key="1">
    <source>
        <dbReference type="SAM" id="MobiDB-lite"/>
    </source>
</evidence>
<feature type="domain" description="NADP-dependent oxidoreductase" evidence="2">
    <location>
        <begin position="20"/>
        <end position="65"/>
    </location>
</feature>
<dbReference type="InterPro" id="IPR023210">
    <property type="entry name" value="NADP_OxRdtase_dom"/>
</dbReference>
<dbReference type="EMBL" id="BDQI01000027">
    <property type="protein sequence ID" value="GAX56630.1"/>
    <property type="molecule type" value="Genomic_DNA"/>
</dbReference>
<protein>
    <submittedName>
        <fullName evidence="3">Oxidoreductase</fullName>
    </submittedName>
</protein>
<dbReference type="SUPFAM" id="SSF51430">
    <property type="entry name" value="NAD(P)-linked oxidoreductase"/>
    <property type="match status" value="1"/>
</dbReference>
<name>A0A250VRN4_STROL</name>
<dbReference type="Pfam" id="PF00248">
    <property type="entry name" value="Aldo_ket_red"/>
    <property type="match status" value="1"/>
</dbReference>
<accession>A0A250VRN4</accession>
<gene>
    <name evidence="3" type="ORF">SO3561_08198</name>
</gene>
<feature type="region of interest" description="Disordered" evidence="1">
    <location>
        <begin position="60"/>
        <end position="83"/>
    </location>
</feature>
<dbReference type="Proteomes" id="UP000217446">
    <property type="component" value="Unassembled WGS sequence"/>
</dbReference>
<proteinExistence type="predicted"/>
<reference evidence="4" key="1">
    <citation type="submission" date="2017-05" db="EMBL/GenBank/DDBJ databases">
        <title>Streptomyces olivochromogenes NBRC 3561 whole genome shotgun sequence.</title>
        <authorList>
            <person name="Dohra H."/>
            <person name="Kodani S."/>
        </authorList>
    </citation>
    <scope>NUCLEOTIDE SEQUENCE [LARGE SCALE GENOMIC DNA]</scope>
    <source>
        <strain evidence="4">NBRC 3561</strain>
    </source>
</reference>
<evidence type="ECO:0000313" key="3">
    <source>
        <dbReference type="EMBL" id="GAX56630.1"/>
    </source>
</evidence>
<keyword evidence="4" id="KW-1185">Reference proteome</keyword>
<evidence type="ECO:0000313" key="4">
    <source>
        <dbReference type="Proteomes" id="UP000217446"/>
    </source>
</evidence>
<evidence type="ECO:0000259" key="2">
    <source>
        <dbReference type="Pfam" id="PF00248"/>
    </source>
</evidence>
<dbReference type="Gene3D" id="3.20.20.100">
    <property type="entry name" value="NADP-dependent oxidoreductase domain"/>
    <property type="match status" value="1"/>
</dbReference>